<keyword evidence="2" id="KW-0479">Metal-binding</keyword>
<protein>
    <recommendedName>
        <fullName evidence="7">CopC domain-containing protein</fullName>
    </recommendedName>
</protein>
<evidence type="ECO:0000256" key="1">
    <source>
        <dbReference type="ARBA" id="ARBA00004196"/>
    </source>
</evidence>
<reference evidence="8 9" key="1">
    <citation type="submission" date="2015-10" db="EMBL/GenBank/DDBJ databases">
        <authorList>
            <person name="Gilbert D.G."/>
        </authorList>
    </citation>
    <scope>NUCLEOTIDE SEQUENCE [LARGE SCALE GENOMIC DNA]</scope>
    <source>
        <strain evidence="8 9">NRRL B-16712</strain>
    </source>
</reference>
<dbReference type="Gene3D" id="2.60.40.1220">
    <property type="match status" value="1"/>
</dbReference>
<evidence type="ECO:0000256" key="3">
    <source>
        <dbReference type="ARBA" id="ARBA00022729"/>
    </source>
</evidence>
<evidence type="ECO:0000313" key="8">
    <source>
        <dbReference type="EMBL" id="KUL35284.1"/>
    </source>
</evidence>
<dbReference type="InterPro" id="IPR032694">
    <property type="entry name" value="CopC/D"/>
</dbReference>
<feature type="domain" description="CopC" evidence="7">
    <location>
        <begin position="25"/>
        <end position="117"/>
    </location>
</feature>
<dbReference type="EMBL" id="LLZH01000109">
    <property type="protein sequence ID" value="KUL35284.1"/>
    <property type="molecule type" value="Genomic_DNA"/>
</dbReference>
<keyword evidence="5" id="KW-1133">Transmembrane helix</keyword>
<keyword evidence="5" id="KW-0812">Transmembrane</keyword>
<dbReference type="AlphaFoldDB" id="A0A0X3URZ4"/>
<dbReference type="PANTHER" id="PTHR34820">
    <property type="entry name" value="INNER MEMBRANE PROTEIN YEBZ"/>
    <property type="match status" value="1"/>
</dbReference>
<feature type="chain" id="PRO_5007055169" description="CopC domain-containing protein" evidence="6">
    <location>
        <begin position="25"/>
        <end position="193"/>
    </location>
</feature>
<feature type="signal peptide" evidence="6">
    <location>
        <begin position="1"/>
        <end position="24"/>
    </location>
</feature>
<dbReference type="NCBIfam" id="TIGR01167">
    <property type="entry name" value="LPXTG_anchor"/>
    <property type="match status" value="1"/>
</dbReference>
<keyword evidence="4" id="KW-0186">Copper</keyword>
<evidence type="ECO:0000313" key="9">
    <source>
        <dbReference type="Proteomes" id="UP000053244"/>
    </source>
</evidence>
<dbReference type="GO" id="GO:0046688">
    <property type="term" value="P:response to copper ion"/>
    <property type="evidence" value="ECO:0007669"/>
    <property type="project" value="InterPro"/>
</dbReference>
<evidence type="ECO:0000256" key="6">
    <source>
        <dbReference type="SAM" id="SignalP"/>
    </source>
</evidence>
<sequence>MTKRLLLALAAVLTMLVPAAPAWAHNALAEATPAKNATVKKAPAAVKLRFLETLPDSTKLSVTSADGTTPAQSEPKISGATIAVTFTEPLANGEYTVNYQVAGEDGHLTKASYKFTVAGPVASSAPTSAAPSPSSAAPTSAATVAPAVAEDLSPAADDDNGPWLGLAAGIGILALAGAAAFVFVRRRRRAPGE</sequence>
<dbReference type="GO" id="GO:0030313">
    <property type="term" value="C:cell envelope"/>
    <property type="evidence" value="ECO:0007669"/>
    <property type="project" value="UniProtKB-SubCell"/>
</dbReference>
<dbReference type="InterPro" id="IPR014755">
    <property type="entry name" value="Cu-Rt/internalin_Ig-like"/>
</dbReference>
<dbReference type="SUPFAM" id="SSF81296">
    <property type="entry name" value="E set domains"/>
    <property type="match status" value="1"/>
</dbReference>
<accession>A0A0X3URZ4</accession>
<evidence type="ECO:0000256" key="4">
    <source>
        <dbReference type="ARBA" id="ARBA00023008"/>
    </source>
</evidence>
<dbReference type="OrthoDB" id="5242236at2"/>
<dbReference type="GO" id="GO:0005886">
    <property type="term" value="C:plasma membrane"/>
    <property type="evidence" value="ECO:0007669"/>
    <property type="project" value="TreeGrafter"/>
</dbReference>
<dbReference type="Pfam" id="PF04234">
    <property type="entry name" value="CopC"/>
    <property type="match status" value="1"/>
</dbReference>
<evidence type="ECO:0000256" key="5">
    <source>
        <dbReference type="SAM" id="Phobius"/>
    </source>
</evidence>
<dbReference type="GO" id="GO:0006825">
    <property type="term" value="P:copper ion transport"/>
    <property type="evidence" value="ECO:0007669"/>
    <property type="project" value="InterPro"/>
</dbReference>
<dbReference type="Proteomes" id="UP000053244">
    <property type="component" value="Unassembled WGS sequence"/>
</dbReference>
<evidence type="ECO:0000259" key="7">
    <source>
        <dbReference type="Pfam" id="PF04234"/>
    </source>
</evidence>
<evidence type="ECO:0000256" key="2">
    <source>
        <dbReference type="ARBA" id="ARBA00022723"/>
    </source>
</evidence>
<gene>
    <name evidence="8" type="ORF">ADL15_14795</name>
</gene>
<dbReference type="GO" id="GO:0042597">
    <property type="term" value="C:periplasmic space"/>
    <property type="evidence" value="ECO:0007669"/>
    <property type="project" value="InterPro"/>
</dbReference>
<dbReference type="InterPro" id="IPR014756">
    <property type="entry name" value="Ig_E-set"/>
</dbReference>
<comment type="subcellular location">
    <subcellularLocation>
        <location evidence="1">Cell envelope</location>
    </subcellularLocation>
</comment>
<feature type="transmembrane region" description="Helical" evidence="5">
    <location>
        <begin position="163"/>
        <end position="184"/>
    </location>
</feature>
<dbReference type="InterPro" id="IPR007348">
    <property type="entry name" value="CopC_dom"/>
</dbReference>
<keyword evidence="9" id="KW-1185">Reference proteome</keyword>
<dbReference type="PANTHER" id="PTHR34820:SF4">
    <property type="entry name" value="INNER MEMBRANE PROTEIN YEBZ"/>
    <property type="match status" value="1"/>
</dbReference>
<comment type="caution">
    <text evidence="8">The sequence shown here is derived from an EMBL/GenBank/DDBJ whole genome shotgun (WGS) entry which is preliminary data.</text>
</comment>
<proteinExistence type="predicted"/>
<dbReference type="RefSeq" id="WP_067690072.1">
    <property type="nucleotide sequence ID" value="NZ_LLZH01000109.1"/>
</dbReference>
<organism evidence="8 9">
    <name type="scientific">Actinoplanes awajinensis subsp. mycoplanecinus</name>
    <dbReference type="NCBI Taxonomy" id="135947"/>
    <lineage>
        <taxon>Bacteria</taxon>
        <taxon>Bacillati</taxon>
        <taxon>Actinomycetota</taxon>
        <taxon>Actinomycetes</taxon>
        <taxon>Micromonosporales</taxon>
        <taxon>Micromonosporaceae</taxon>
        <taxon>Actinoplanes</taxon>
    </lineage>
</organism>
<keyword evidence="5" id="KW-0472">Membrane</keyword>
<keyword evidence="3 6" id="KW-0732">Signal</keyword>
<dbReference type="GO" id="GO:0005507">
    <property type="term" value="F:copper ion binding"/>
    <property type="evidence" value="ECO:0007669"/>
    <property type="project" value="InterPro"/>
</dbReference>
<name>A0A0X3URZ4_9ACTN</name>